<organism evidence="1 2">
    <name type="scientific">Cinara cedri</name>
    <dbReference type="NCBI Taxonomy" id="506608"/>
    <lineage>
        <taxon>Eukaryota</taxon>
        <taxon>Metazoa</taxon>
        <taxon>Ecdysozoa</taxon>
        <taxon>Arthropoda</taxon>
        <taxon>Hexapoda</taxon>
        <taxon>Insecta</taxon>
        <taxon>Pterygota</taxon>
        <taxon>Neoptera</taxon>
        <taxon>Paraneoptera</taxon>
        <taxon>Hemiptera</taxon>
        <taxon>Sternorrhyncha</taxon>
        <taxon>Aphidomorpha</taxon>
        <taxon>Aphidoidea</taxon>
        <taxon>Aphididae</taxon>
        <taxon>Lachninae</taxon>
        <taxon>Cinara</taxon>
    </lineage>
</organism>
<accession>A0A5E4NR89</accession>
<sequence length="123" mass="14786">MEISRQRYGRQAEEFLKEGPYSFKNISQFKYLSTMITHSNNMEYEILKRIQMGNKCYYAMGNLLKSRILSKTLKVQLYVTLIRSIVLYGVQCWTIRKNDESKLRVFERKTLRRIYGPYHDPQT</sequence>
<proteinExistence type="predicted"/>
<gene>
    <name evidence="1" type="ORF">CINCED_3A015881</name>
</gene>
<dbReference type="PANTHER" id="PTHR47027:SF29">
    <property type="entry name" value="C2H2-TYPE DOMAIN-CONTAINING PROTEIN"/>
    <property type="match status" value="1"/>
</dbReference>
<dbReference type="AlphaFoldDB" id="A0A5E4NR89"/>
<reference evidence="1 2" key="1">
    <citation type="submission" date="2019-08" db="EMBL/GenBank/DDBJ databases">
        <authorList>
            <person name="Alioto T."/>
            <person name="Alioto T."/>
            <person name="Gomez Garrido J."/>
        </authorList>
    </citation>
    <scope>NUCLEOTIDE SEQUENCE [LARGE SCALE GENOMIC DNA]</scope>
</reference>
<keyword evidence="2" id="KW-1185">Reference proteome</keyword>
<feature type="non-terminal residue" evidence="1">
    <location>
        <position position="123"/>
    </location>
</feature>
<evidence type="ECO:0000313" key="1">
    <source>
        <dbReference type="EMBL" id="VVC46541.1"/>
    </source>
</evidence>
<name>A0A5E4NR89_9HEMI</name>
<protein>
    <submittedName>
        <fullName evidence="1">Uncharacterized protein</fullName>
    </submittedName>
</protein>
<dbReference type="Proteomes" id="UP000325440">
    <property type="component" value="Unassembled WGS sequence"/>
</dbReference>
<dbReference type="OrthoDB" id="6628906at2759"/>
<evidence type="ECO:0000313" key="2">
    <source>
        <dbReference type="Proteomes" id="UP000325440"/>
    </source>
</evidence>
<dbReference type="PANTHER" id="PTHR47027">
    <property type="entry name" value="REVERSE TRANSCRIPTASE DOMAIN-CONTAINING PROTEIN"/>
    <property type="match status" value="1"/>
</dbReference>
<dbReference type="EMBL" id="CABPRJ010002694">
    <property type="protein sequence ID" value="VVC46541.1"/>
    <property type="molecule type" value="Genomic_DNA"/>
</dbReference>